<dbReference type="InterPro" id="IPR003710">
    <property type="entry name" value="ApbA"/>
</dbReference>
<reference evidence="12 13" key="1">
    <citation type="submission" date="2021-01" db="EMBL/GenBank/DDBJ databases">
        <title>Belnapia mucosa sp. nov. and Belnapia arida sp. nov., isolated from the Tabernas Desert (Almeria, Spain).</title>
        <authorList>
            <person name="Molina-Menor E."/>
            <person name="Vidal-Verdu A."/>
            <person name="Calonge A."/>
            <person name="Satari L."/>
            <person name="Pereto Magraner J."/>
            <person name="Porcar Miralles M."/>
        </authorList>
    </citation>
    <scope>NUCLEOTIDE SEQUENCE [LARGE SCALE GENOMIC DNA]</scope>
    <source>
        <strain evidence="12 13">T6</strain>
    </source>
</reference>
<dbReference type="Gene3D" id="3.40.50.720">
    <property type="entry name" value="NAD(P)-binding Rossmann-like Domain"/>
    <property type="match status" value="1"/>
</dbReference>
<dbReference type="RefSeq" id="WP_202827245.1">
    <property type="nucleotide sequence ID" value="NZ_JAEUXJ010000009.1"/>
</dbReference>
<keyword evidence="7 12" id="KW-0560">Oxidoreductase</keyword>
<dbReference type="NCBIfam" id="TIGR00745">
    <property type="entry name" value="apbA_panE"/>
    <property type="match status" value="1"/>
</dbReference>
<dbReference type="InterPro" id="IPR013328">
    <property type="entry name" value="6PGD_dom2"/>
</dbReference>
<evidence type="ECO:0000259" key="11">
    <source>
        <dbReference type="Pfam" id="PF08546"/>
    </source>
</evidence>
<sequence length="354" mass="37579">MRPRIAFVGAGAVGGYVGGHLARLGHDVTLIDPWPEHVETIRARGLALSGLEPEENVTVQVPALHLTEVQGLSRQRPVDIAFVSVKSYDTVWAAHLIAPHLAEGGFVVSLQNCINEERIAGVVGWGRTLGMIAATISVDLYEPGRIRRTVGRGGAGRIVFAVGEVHGRITPRLEALRDMVAGIDSVKATSNLWGERWSKLCVNAMRNGTSAATGLSGNQCDQDPHIRRFALRIGAEAVRIGEALGYGLERIQGMEPALLAAAGEGEPAALAAAEETLLENGRRAQRSDLQRPSMAQDMAKGRKTEIDFINGFIAAEGAKAGLAAPANAALTAVVKRVERGEIPARPENIAGINL</sequence>
<dbReference type="Pfam" id="PF08546">
    <property type="entry name" value="ApbA_C"/>
    <property type="match status" value="1"/>
</dbReference>
<keyword evidence="5" id="KW-0566">Pantothenate biosynthesis</keyword>
<evidence type="ECO:0000256" key="5">
    <source>
        <dbReference type="ARBA" id="ARBA00022655"/>
    </source>
</evidence>
<protein>
    <recommendedName>
        <fullName evidence="4">2-dehydropantoate 2-reductase</fullName>
        <ecNumber evidence="3">1.1.1.169</ecNumber>
    </recommendedName>
    <alternativeName>
        <fullName evidence="8">Ketopantoate reductase</fullName>
    </alternativeName>
</protein>
<comment type="pathway">
    <text evidence="1">Cofactor biosynthesis; (R)-pantothenate biosynthesis; (R)-pantoate from 3-methyl-2-oxobutanoate: step 2/2.</text>
</comment>
<feature type="domain" description="Ketopantoate reductase N-terminal" evidence="10">
    <location>
        <begin position="5"/>
        <end position="149"/>
    </location>
</feature>
<dbReference type="PANTHER" id="PTHR43765">
    <property type="entry name" value="2-DEHYDROPANTOATE 2-REDUCTASE-RELATED"/>
    <property type="match status" value="1"/>
</dbReference>
<evidence type="ECO:0000256" key="8">
    <source>
        <dbReference type="ARBA" id="ARBA00032024"/>
    </source>
</evidence>
<comment type="catalytic activity">
    <reaction evidence="9">
        <text>(R)-pantoate + NADP(+) = 2-dehydropantoate + NADPH + H(+)</text>
        <dbReference type="Rhea" id="RHEA:16233"/>
        <dbReference type="ChEBI" id="CHEBI:11561"/>
        <dbReference type="ChEBI" id="CHEBI:15378"/>
        <dbReference type="ChEBI" id="CHEBI:15980"/>
        <dbReference type="ChEBI" id="CHEBI:57783"/>
        <dbReference type="ChEBI" id="CHEBI:58349"/>
        <dbReference type="EC" id="1.1.1.169"/>
    </reaction>
</comment>
<feature type="domain" description="Ketopantoate reductase C-terminal" evidence="11">
    <location>
        <begin position="191"/>
        <end position="338"/>
    </location>
</feature>
<dbReference type="SUPFAM" id="SSF48179">
    <property type="entry name" value="6-phosphogluconate dehydrogenase C-terminal domain-like"/>
    <property type="match status" value="1"/>
</dbReference>
<evidence type="ECO:0000313" key="12">
    <source>
        <dbReference type="EMBL" id="MBL6457496.1"/>
    </source>
</evidence>
<dbReference type="InterPro" id="IPR008927">
    <property type="entry name" value="6-PGluconate_DH-like_C_sf"/>
</dbReference>
<dbReference type="Pfam" id="PF02558">
    <property type="entry name" value="ApbA"/>
    <property type="match status" value="1"/>
</dbReference>
<dbReference type="InterPro" id="IPR013752">
    <property type="entry name" value="KPA_reductase"/>
</dbReference>
<dbReference type="InterPro" id="IPR036291">
    <property type="entry name" value="NAD(P)-bd_dom_sf"/>
</dbReference>
<name>A0ABS1V747_9PROT</name>
<evidence type="ECO:0000256" key="2">
    <source>
        <dbReference type="ARBA" id="ARBA00007870"/>
    </source>
</evidence>
<evidence type="ECO:0000313" key="13">
    <source>
        <dbReference type="Proteomes" id="UP000606490"/>
    </source>
</evidence>
<dbReference type="Gene3D" id="1.10.1040.10">
    <property type="entry name" value="N-(1-d-carboxylethyl)-l-norvaline Dehydrogenase, domain 2"/>
    <property type="match status" value="1"/>
</dbReference>
<comment type="caution">
    <text evidence="12">The sequence shown here is derived from an EMBL/GenBank/DDBJ whole genome shotgun (WGS) entry which is preliminary data.</text>
</comment>
<dbReference type="EC" id="1.1.1.169" evidence="3"/>
<evidence type="ECO:0000256" key="7">
    <source>
        <dbReference type="ARBA" id="ARBA00023002"/>
    </source>
</evidence>
<comment type="similarity">
    <text evidence="2">Belongs to the ketopantoate reductase family.</text>
</comment>
<dbReference type="Proteomes" id="UP000606490">
    <property type="component" value="Unassembled WGS sequence"/>
</dbReference>
<evidence type="ECO:0000256" key="1">
    <source>
        <dbReference type="ARBA" id="ARBA00004994"/>
    </source>
</evidence>
<dbReference type="InterPro" id="IPR013332">
    <property type="entry name" value="KPR_N"/>
</dbReference>
<dbReference type="PANTHER" id="PTHR43765:SF2">
    <property type="entry name" value="2-DEHYDROPANTOATE 2-REDUCTASE"/>
    <property type="match status" value="1"/>
</dbReference>
<keyword evidence="13" id="KW-1185">Reference proteome</keyword>
<dbReference type="InterPro" id="IPR050838">
    <property type="entry name" value="Ketopantoate_reductase"/>
</dbReference>
<evidence type="ECO:0000256" key="9">
    <source>
        <dbReference type="ARBA" id="ARBA00048793"/>
    </source>
</evidence>
<dbReference type="SUPFAM" id="SSF51735">
    <property type="entry name" value="NAD(P)-binding Rossmann-fold domains"/>
    <property type="match status" value="1"/>
</dbReference>
<evidence type="ECO:0000256" key="6">
    <source>
        <dbReference type="ARBA" id="ARBA00022857"/>
    </source>
</evidence>
<organism evidence="12 13">
    <name type="scientific">Belnapia mucosa</name>
    <dbReference type="NCBI Taxonomy" id="2804532"/>
    <lineage>
        <taxon>Bacteria</taxon>
        <taxon>Pseudomonadati</taxon>
        <taxon>Pseudomonadota</taxon>
        <taxon>Alphaproteobacteria</taxon>
        <taxon>Acetobacterales</taxon>
        <taxon>Roseomonadaceae</taxon>
        <taxon>Belnapia</taxon>
    </lineage>
</organism>
<evidence type="ECO:0000256" key="4">
    <source>
        <dbReference type="ARBA" id="ARBA00019465"/>
    </source>
</evidence>
<dbReference type="GO" id="GO:0008677">
    <property type="term" value="F:2-dehydropantoate 2-reductase activity"/>
    <property type="evidence" value="ECO:0007669"/>
    <property type="project" value="UniProtKB-EC"/>
</dbReference>
<evidence type="ECO:0000259" key="10">
    <source>
        <dbReference type="Pfam" id="PF02558"/>
    </source>
</evidence>
<gene>
    <name evidence="12" type="ORF">JMJ55_19370</name>
</gene>
<evidence type="ECO:0000256" key="3">
    <source>
        <dbReference type="ARBA" id="ARBA00013014"/>
    </source>
</evidence>
<dbReference type="EMBL" id="JAEUXJ010000009">
    <property type="protein sequence ID" value="MBL6457496.1"/>
    <property type="molecule type" value="Genomic_DNA"/>
</dbReference>
<proteinExistence type="inferred from homology"/>
<accession>A0ABS1V747</accession>
<keyword evidence="6" id="KW-0521">NADP</keyword>